<reference evidence="1 2" key="1">
    <citation type="journal article" date="2023" name="Nat. Microbiol.">
        <title>A compendium of viruses from methanogenic archaea reveals their diversity and adaptations to the gut environment.</title>
        <authorList>
            <person name="Medvedeva S."/>
            <person name="Borrel G."/>
            <person name="Krupovic M."/>
            <person name="Gribaldo S."/>
        </authorList>
    </citation>
    <scope>NUCLEOTIDE SEQUENCE [LARGE SCALE GENOMIC DNA]</scope>
</reference>
<dbReference type="RefSeq" id="YP_013605566.1">
    <property type="nucleotide sequence ID" value="NC_134205.1"/>
</dbReference>
<sequence length="90" mass="10440">MSNKSRRKLYEKLQEDGWMPVTMELTDGRVFMCIELRDEQEEMMCELEHAIENDGVFFMHLLPCAFKDAGKAEIAVPAKDVVALTVEDWE</sequence>
<accession>A0AA87CI23</accession>
<organism evidence="1 2">
    <name type="scientific">Caudoviricetes sp. vir335</name>
    <dbReference type="NCBI Taxonomy" id="3068357"/>
    <lineage>
        <taxon>Viruses</taxon>
        <taxon>Duplodnaviria</taxon>
        <taxon>Heunggongvirae</taxon>
        <taxon>Uroviricota</taxon>
        <taxon>Caudoviricetes</taxon>
    </lineage>
</organism>
<gene>
    <name evidence="1" type="ORF">vir335_00107</name>
</gene>
<dbReference type="GeneID" id="301841384"/>
<evidence type="ECO:0000313" key="1">
    <source>
        <dbReference type="EMBL" id="DBA35662.1"/>
    </source>
</evidence>
<evidence type="ECO:0000313" key="2">
    <source>
        <dbReference type="Proteomes" id="UP001302000"/>
    </source>
</evidence>
<name>A0AA87CI23_9CAUD</name>
<proteinExistence type="predicted"/>
<dbReference type="Proteomes" id="UP001302000">
    <property type="component" value="Segment"/>
</dbReference>
<keyword evidence="2" id="KW-1185">Reference proteome</keyword>
<dbReference type="EMBL" id="BK063680">
    <property type="protein sequence ID" value="DBA35662.1"/>
    <property type="molecule type" value="Genomic_DNA"/>
</dbReference>
<protein>
    <submittedName>
        <fullName evidence="1">Uncharacterized protein</fullName>
    </submittedName>
</protein>